<dbReference type="EMBL" id="CP013747">
    <property type="protein sequence ID" value="ALV43110.1"/>
    <property type="molecule type" value="Genomic_DNA"/>
</dbReference>
<reference evidence="3 4" key="1">
    <citation type="submission" date="2015-12" db="EMBL/GenBank/DDBJ databases">
        <authorList>
            <person name="Shamseldin A."/>
            <person name="Moawad H."/>
            <person name="Abd El-Rahim W.M."/>
            <person name="Sadowsky M.J."/>
        </authorList>
    </citation>
    <scope>NUCLEOTIDE SEQUENCE [LARGE SCALE GENOMIC DNA]</scope>
    <source>
        <strain evidence="3 4">Ar51</strain>
    </source>
</reference>
<evidence type="ECO:0000256" key="1">
    <source>
        <dbReference type="SAM" id="Coils"/>
    </source>
</evidence>
<dbReference type="RefSeq" id="WP_058932163.1">
    <property type="nucleotide sequence ID" value="NZ_CP013747.1"/>
</dbReference>
<sequence length="71" mass="7839">MDAGILDLIKTIGGVVLSTGGALGLYLIFRRIDADIQKALREDVAALRKENRDLRADLRKAEGRDEEEGEQ</sequence>
<evidence type="ECO:0000256" key="2">
    <source>
        <dbReference type="SAM" id="Phobius"/>
    </source>
</evidence>
<feature type="coiled-coil region" evidence="1">
    <location>
        <begin position="37"/>
        <end position="64"/>
    </location>
</feature>
<evidence type="ECO:0000313" key="4">
    <source>
        <dbReference type="Proteomes" id="UP000065151"/>
    </source>
</evidence>
<keyword evidence="2" id="KW-1133">Transmembrane helix</keyword>
<keyword evidence="2" id="KW-0472">Membrane</keyword>
<dbReference type="AlphaFoldDB" id="A0A0U3GVE3"/>
<evidence type="ECO:0000313" key="3">
    <source>
        <dbReference type="EMBL" id="ALV43110.1"/>
    </source>
</evidence>
<accession>A0A0U3GVE3</accession>
<proteinExistence type="predicted"/>
<feature type="transmembrane region" description="Helical" evidence="2">
    <location>
        <begin position="12"/>
        <end position="29"/>
    </location>
</feature>
<dbReference type="KEGG" id="psul:AU252_19720"/>
<protein>
    <submittedName>
        <fullName evidence="3">Uncharacterized protein</fullName>
    </submittedName>
</protein>
<dbReference type="Proteomes" id="UP000065151">
    <property type="component" value="Chromosome"/>
</dbReference>
<organism evidence="3">
    <name type="scientific">Pseudarthrobacter sulfonivorans</name>
    <dbReference type="NCBI Taxonomy" id="121292"/>
    <lineage>
        <taxon>Bacteria</taxon>
        <taxon>Bacillati</taxon>
        <taxon>Actinomycetota</taxon>
        <taxon>Actinomycetes</taxon>
        <taxon>Micrococcales</taxon>
        <taxon>Micrococcaceae</taxon>
        <taxon>Pseudarthrobacter</taxon>
    </lineage>
</organism>
<gene>
    <name evidence="3" type="ORF">AU252_19720</name>
</gene>
<keyword evidence="1" id="KW-0175">Coiled coil</keyword>
<name>A0A0U3GVE3_9MICC</name>
<dbReference type="STRING" id="121292.AU252_19720"/>
<keyword evidence="2" id="KW-0812">Transmembrane</keyword>